<dbReference type="Pfam" id="PF00293">
    <property type="entry name" value="NUDIX"/>
    <property type="match status" value="1"/>
</dbReference>
<dbReference type="STRING" id="1798351.A2930_03410"/>
<reference evidence="2 3" key="1">
    <citation type="journal article" date="2016" name="Nat. Commun.">
        <title>Thousands of microbial genomes shed light on interconnected biogeochemical processes in an aquifer system.</title>
        <authorList>
            <person name="Anantharaman K."/>
            <person name="Brown C.T."/>
            <person name="Hug L.A."/>
            <person name="Sharon I."/>
            <person name="Castelle C.J."/>
            <person name="Probst A.J."/>
            <person name="Thomas B.C."/>
            <person name="Singh A."/>
            <person name="Wilkins M.J."/>
            <person name="Karaoz U."/>
            <person name="Brodie E.L."/>
            <person name="Williams K.H."/>
            <person name="Hubbard S.S."/>
            <person name="Banfield J.F."/>
        </authorList>
    </citation>
    <scope>NUCLEOTIDE SEQUENCE [LARGE SCALE GENOMIC DNA]</scope>
</reference>
<proteinExistence type="predicted"/>
<gene>
    <name evidence="2" type="ORF">A2930_03410</name>
</gene>
<dbReference type="PROSITE" id="PS51462">
    <property type="entry name" value="NUDIX"/>
    <property type="match status" value="1"/>
</dbReference>
<dbReference type="Proteomes" id="UP000178114">
    <property type="component" value="Unassembled WGS sequence"/>
</dbReference>
<evidence type="ECO:0000259" key="1">
    <source>
        <dbReference type="PROSITE" id="PS51462"/>
    </source>
</evidence>
<evidence type="ECO:0000313" key="3">
    <source>
        <dbReference type="Proteomes" id="UP000178114"/>
    </source>
</evidence>
<dbReference type="CDD" id="cd02883">
    <property type="entry name" value="NUDIX_Hydrolase"/>
    <property type="match status" value="1"/>
</dbReference>
<protein>
    <recommendedName>
        <fullName evidence="1">Nudix hydrolase domain-containing protein</fullName>
    </recommendedName>
</protein>
<accession>A0A1F5WZ15</accession>
<dbReference type="Gene3D" id="3.90.79.10">
    <property type="entry name" value="Nucleoside Triphosphate Pyrophosphohydrolase"/>
    <property type="match status" value="1"/>
</dbReference>
<sequence>MAKKCDNTSTGILVRNGTKILLIERKQYNFGFALPAGHGDGDSPLVCAKKELGEEVGLTMLKGEIVLSMALPNPCNREGGTHHDWSVVEAVKWEGDVNIHQPDDEAKSYLWADERMISDIAKRLEDFASLIGTGLVPENLPQIVKATNENPAWKQSPGLEPPMYFLFKALKLI</sequence>
<dbReference type="EMBL" id="MFID01000026">
    <property type="protein sequence ID" value="OGF80859.1"/>
    <property type="molecule type" value="Genomic_DNA"/>
</dbReference>
<name>A0A1F5WZ15_9BACT</name>
<comment type="caution">
    <text evidence="2">The sequence shown here is derived from an EMBL/GenBank/DDBJ whole genome shotgun (WGS) entry which is preliminary data.</text>
</comment>
<dbReference type="InterPro" id="IPR000086">
    <property type="entry name" value="NUDIX_hydrolase_dom"/>
</dbReference>
<organism evidence="2 3">
    <name type="scientific">Candidatus Giovannonibacteria bacterium RIFCSPLOWO2_01_FULL_45_34</name>
    <dbReference type="NCBI Taxonomy" id="1798351"/>
    <lineage>
        <taxon>Bacteria</taxon>
        <taxon>Candidatus Giovannoniibacteriota</taxon>
    </lineage>
</organism>
<dbReference type="AlphaFoldDB" id="A0A1F5WZ15"/>
<evidence type="ECO:0000313" key="2">
    <source>
        <dbReference type="EMBL" id="OGF80859.1"/>
    </source>
</evidence>
<dbReference type="InterPro" id="IPR015797">
    <property type="entry name" value="NUDIX_hydrolase-like_dom_sf"/>
</dbReference>
<feature type="domain" description="Nudix hydrolase" evidence="1">
    <location>
        <begin position="3"/>
        <end position="135"/>
    </location>
</feature>
<dbReference type="SUPFAM" id="SSF55811">
    <property type="entry name" value="Nudix"/>
    <property type="match status" value="1"/>
</dbReference>